<gene>
    <name evidence="1" type="ORF">GCM10009789_06100</name>
</gene>
<proteinExistence type="predicted"/>
<protein>
    <submittedName>
        <fullName evidence="1">Uncharacterized protein</fullName>
    </submittedName>
</protein>
<dbReference type="RefSeq" id="WP_344209447.1">
    <property type="nucleotide sequence ID" value="NZ_BAAAOS010000006.1"/>
</dbReference>
<sequence>MRRINGTLLGSAQVPVDEALRSAEDGGALGGCELSLAEGIGELVEIQDVVAISTGRYEEVNVEVMDDKSGFGEFDLDQIDIPPTFYRALEYSGPGQLDALVEQQVAAIDRRPSKHLILGQDPHVVGDNLSDLAAWAPLTRPVEDPDVLDRWRCGHHLTLSRPSRAACGFLVGEQEESPRQTTIRTLQDELSEGPEQTSTPAAMKRGCVLLQLPGEDREL</sequence>
<evidence type="ECO:0000313" key="2">
    <source>
        <dbReference type="Proteomes" id="UP001500393"/>
    </source>
</evidence>
<keyword evidence="2" id="KW-1185">Reference proteome</keyword>
<dbReference type="Proteomes" id="UP001500393">
    <property type="component" value="Unassembled WGS sequence"/>
</dbReference>
<accession>A0ABN2CCQ9</accession>
<dbReference type="EMBL" id="BAAAOS010000006">
    <property type="protein sequence ID" value="GAA1555431.1"/>
    <property type="molecule type" value="Genomic_DNA"/>
</dbReference>
<name>A0ABN2CCQ9_9ACTN</name>
<reference evidence="1 2" key="1">
    <citation type="journal article" date="2019" name="Int. J. Syst. Evol. Microbiol.">
        <title>The Global Catalogue of Microorganisms (GCM) 10K type strain sequencing project: providing services to taxonomists for standard genome sequencing and annotation.</title>
        <authorList>
            <consortium name="The Broad Institute Genomics Platform"/>
            <consortium name="The Broad Institute Genome Sequencing Center for Infectious Disease"/>
            <person name="Wu L."/>
            <person name="Ma J."/>
        </authorList>
    </citation>
    <scope>NUCLEOTIDE SEQUENCE [LARGE SCALE GENOMIC DNA]</scope>
    <source>
        <strain evidence="1 2">JCM 14969</strain>
    </source>
</reference>
<evidence type="ECO:0000313" key="1">
    <source>
        <dbReference type="EMBL" id="GAA1555431.1"/>
    </source>
</evidence>
<organism evidence="1 2">
    <name type="scientific">Kribbella sancticallisti</name>
    <dbReference type="NCBI Taxonomy" id="460087"/>
    <lineage>
        <taxon>Bacteria</taxon>
        <taxon>Bacillati</taxon>
        <taxon>Actinomycetota</taxon>
        <taxon>Actinomycetes</taxon>
        <taxon>Propionibacteriales</taxon>
        <taxon>Kribbellaceae</taxon>
        <taxon>Kribbella</taxon>
    </lineage>
</organism>
<comment type="caution">
    <text evidence="1">The sequence shown here is derived from an EMBL/GenBank/DDBJ whole genome shotgun (WGS) entry which is preliminary data.</text>
</comment>